<evidence type="ECO:0000313" key="1">
    <source>
        <dbReference type="EMBL" id="AEH41047.1"/>
    </source>
</evidence>
<organism evidence="1 2">
    <name type="scientific">Escherichia phage K30</name>
    <dbReference type="NCBI Taxonomy" id="1041524"/>
    <lineage>
        <taxon>Viruses</taxon>
        <taxon>Duplodnaviria</taxon>
        <taxon>Heunggongvirae</taxon>
        <taxon>Uroviricota</taxon>
        <taxon>Caudoviricetes</taxon>
        <taxon>Autographivirales</taxon>
        <taxon>Autotranscriptaviridae</taxon>
        <taxon>Studiervirinae</taxon>
        <taxon>Przondovirus</taxon>
        <taxon>Przondovirus K30</taxon>
    </lineage>
</organism>
<name>F8R4S8_9CAUD</name>
<dbReference type="GeneID" id="10894520"/>
<dbReference type="EMBL" id="HM480846">
    <property type="protein sequence ID" value="AEH41047.1"/>
    <property type="molecule type" value="Genomic_DNA"/>
</dbReference>
<keyword evidence="2" id="KW-1185">Reference proteome</keyword>
<sequence>MGRHIRFYCNVEFVLPSSYTMSITSFQVVPQQLGNDRPVWSA</sequence>
<reference evidence="1 2" key="1">
    <citation type="submission" date="2010-06" db="EMBL/GenBank/DDBJ databases">
        <authorList>
            <person name="Bouwman C.W."/>
            <person name="Kropinski A.M."/>
            <person name="Whitfield C."/>
        </authorList>
    </citation>
    <scope>NUCLEOTIDE SEQUENCE [LARGE SCALE GENOMIC DNA]</scope>
</reference>
<dbReference type="KEGG" id="vg:10894520"/>
<evidence type="ECO:0000313" key="2">
    <source>
        <dbReference type="Proteomes" id="UP000000489"/>
    </source>
</evidence>
<proteinExistence type="predicted"/>
<accession>F8R4S8</accession>
<dbReference type="Proteomes" id="UP000000489">
    <property type="component" value="Segment"/>
</dbReference>
<protein>
    <submittedName>
        <fullName evidence="1">Uncharacterized protein</fullName>
    </submittedName>
</protein>
<dbReference type="RefSeq" id="YP_004678754.1">
    <property type="nucleotide sequence ID" value="NC_015719.1"/>
</dbReference>